<keyword evidence="4 6" id="KW-1133">Transmembrane helix</keyword>
<dbReference type="AlphaFoldDB" id="A0A2U8DT31"/>
<evidence type="ECO:0000256" key="6">
    <source>
        <dbReference type="RuleBase" id="RU366058"/>
    </source>
</evidence>
<evidence type="ECO:0000259" key="7">
    <source>
        <dbReference type="Pfam" id="PF09335"/>
    </source>
</evidence>
<comment type="subcellular location">
    <subcellularLocation>
        <location evidence="1 6">Cell membrane</location>
        <topology evidence="1 6">Multi-pass membrane protein</topology>
    </subcellularLocation>
</comment>
<keyword evidence="3 6" id="KW-0812">Transmembrane</keyword>
<reference evidence="9" key="1">
    <citation type="submission" date="2017-04" db="EMBL/GenBank/DDBJ databases">
        <authorList>
            <person name="Song Y."/>
            <person name="Cho B.-K."/>
        </authorList>
    </citation>
    <scope>NUCLEOTIDE SEQUENCE [LARGE SCALE GENOMIC DNA]</scope>
    <source>
        <strain evidence="9">SL1</strain>
    </source>
</reference>
<dbReference type="EMBL" id="CP020953">
    <property type="protein sequence ID" value="AWI05611.1"/>
    <property type="molecule type" value="Genomic_DNA"/>
</dbReference>
<keyword evidence="2 6" id="KW-1003">Cell membrane</keyword>
<dbReference type="InterPro" id="IPR032816">
    <property type="entry name" value="VTT_dom"/>
</dbReference>
<accession>A0A2U8DT31</accession>
<name>A0A2U8DT31_9CLOT</name>
<evidence type="ECO:0000256" key="2">
    <source>
        <dbReference type="ARBA" id="ARBA00022475"/>
    </source>
</evidence>
<feature type="domain" description="VTT" evidence="7">
    <location>
        <begin position="60"/>
        <end position="176"/>
    </location>
</feature>
<sequence>MNKLFKGIIFLCWIAILAVFFKYQLYIDGGNKITKLLQAYPKYSALLFLIIASFRIFTLVPCTVFIISAGILFNPLEAFILVTIANLLSEIFLFLFVKATIGMGYQEKIINKYPKIYSLVQDNNVKILALGVSSPVVPSDIVCFFSTLTGMPFAKYVLTILIADTPVILLYAFLGISMKYSLYVFITTLIIIILVSYVNCRRWNGKVNL</sequence>
<keyword evidence="9" id="KW-1185">Reference proteome</keyword>
<evidence type="ECO:0000256" key="1">
    <source>
        <dbReference type="ARBA" id="ARBA00004651"/>
    </source>
</evidence>
<evidence type="ECO:0000256" key="4">
    <source>
        <dbReference type="ARBA" id="ARBA00022989"/>
    </source>
</evidence>
<dbReference type="Proteomes" id="UP000244910">
    <property type="component" value="Chromosome"/>
</dbReference>
<feature type="transmembrane region" description="Helical" evidence="6">
    <location>
        <begin position="156"/>
        <end position="174"/>
    </location>
</feature>
<protein>
    <recommendedName>
        <fullName evidence="6">TVP38/TMEM64 family membrane protein</fullName>
    </recommendedName>
</protein>
<feature type="transmembrane region" description="Helical" evidence="6">
    <location>
        <begin position="46"/>
        <end position="72"/>
    </location>
</feature>
<gene>
    <name evidence="8" type="ORF">B9W14_14225</name>
</gene>
<dbReference type="InterPro" id="IPR015414">
    <property type="entry name" value="TMEM64"/>
</dbReference>
<evidence type="ECO:0000256" key="3">
    <source>
        <dbReference type="ARBA" id="ARBA00022692"/>
    </source>
</evidence>
<evidence type="ECO:0000313" key="8">
    <source>
        <dbReference type="EMBL" id="AWI05611.1"/>
    </source>
</evidence>
<dbReference type="PANTHER" id="PTHR12677">
    <property type="entry name" value="GOLGI APPARATUS MEMBRANE PROTEIN TVP38-RELATED"/>
    <property type="match status" value="1"/>
</dbReference>
<dbReference type="Pfam" id="PF09335">
    <property type="entry name" value="VTT_dom"/>
    <property type="match status" value="1"/>
</dbReference>
<comment type="similarity">
    <text evidence="6">Belongs to the TVP38/TMEM64 family.</text>
</comment>
<dbReference type="PANTHER" id="PTHR12677:SF49">
    <property type="entry name" value="TVP38_TMEM64 FAMILY MEMBRANE PROTEIN"/>
    <property type="match status" value="1"/>
</dbReference>
<evidence type="ECO:0000256" key="5">
    <source>
        <dbReference type="ARBA" id="ARBA00023136"/>
    </source>
</evidence>
<evidence type="ECO:0000313" key="9">
    <source>
        <dbReference type="Proteomes" id="UP000244910"/>
    </source>
</evidence>
<feature type="transmembrane region" description="Helical" evidence="6">
    <location>
        <begin position="180"/>
        <end position="200"/>
    </location>
</feature>
<dbReference type="KEGG" id="cdrk:B9W14_14225"/>
<feature type="transmembrane region" description="Helical" evidence="6">
    <location>
        <begin position="78"/>
        <end position="97"/>
    </location>
</feature>
<dbReference type="RefSeq" id="WP_032076941.1">
    <property type="nucleotide sequence ID" value="NZ_CP020953.1"/>
</dbReference>
<proteinExistence type="inferred from homology"/>
<organism evidence="8 9">
    <name type="scientific">Clostridium drakei</name>
    <dbReference type="NCBI Taxonomy" id="332101"/>
    <lineage>
        <taxon>Bacteria</taxon>
        <taxon>Bacillati</taxon>
        <taxon>Bacillota</taxon>
        <taxon>Clostridia</taxon>
        <taxon>Eubacteriales</taxon>
        <taxon>Clostridiaceae</taxon>
        <taxon>Clostridium</taxon>
    </lineage>
</organism>
<keyword evidence="5 6" id="KW-0472">Membrane</keyword>
<dbReference type="GO" id="GO:0005886">
    <property type="term" value="C:plasma membrane"/>
    <property type="evidence" value="ECO:0007669"/>
    <property type="project" value="UniProtKB-SubCell"/>
</dbReference>
<dbReference type="OrthoDB" id="371137at2"/>
<feature type="transmembrane region" description="Helical" evidence="6">
    <location>
        <begin position="6"/>
        <end position="25"/>
    </location>
</feature>